<dbReference type="EMBL" id="BPLR01021612">
    <property type="protein sequence ID" value="GIX91766.1"/>
    <property type="molecule type" value="Genomic_DNA"/>
</dbReference>
<organism evidence="2 3">
    <name type="scientific">Caerostris extrusa</name>
    <name type="common">Bark spider</name>
    <name type="synonym">Caerostris bankana</name>
    <dbReference type="NCBI Taxonomy" id="172846"/>
    <lineage>
        <taxon>Eukaryota</taxon>
        <taxon>Metazoa</taxon>
        <taxon>Ecdysozoa</taxon>
        <taxon>Arthropoda</taxon>
        <taxon>Chelicerata</taxon>
        <taxon>Arachnida</taxon>
        <taxon>Araneae</taxon>
        <taxon>Araneomorphae</taxon>
        <taxon>Entelegynae</taxon>
        <taxon>Araneoidea</taxon>
        <taxon>Araneidae</taxon>
        <taxon>Caerostris</taxon>
    </lineage>
</organism>
<feature type="region of interest" description="Disordered" evidence="1">
    <location>
        <begin position="1"/>
        <end position="52"/>
    </location>
</feature>
<proteinExistence type="predicted"/>
<dbReference type="Proteomes" id="UP001054945">
    <property type="component" value="Unassembled WGS sequence"/>
</dbReference>
<reference evidence="2 3" key="1">
    <citation type="submission" date="2021-06" db="EMBL/GenBank/DDBJ databases">
        <title>Caerostris extrusa draft genome.</title>
        <authorList>
            <person name="Kono N."/>
            <person name="Arakawa K."/>
        </authorList>
    </citation>
    <scope>NUCLEOTIDE SEQUENCE [LARGE SCALE GENOMIC DNA]</scope>
</reference>
<name>A0AAV4P7U0_CAEEX</name>
<accession>A0AAV4P7U0</accession>
<protein>
    <submittedName>
        <fullName evidence="2">Uncharacterized protein</fullName>
    </submittedName>
</protein>
<keyword evidence="3" id="KW-1185">Reference proteome</keyword>
<sequence length="83" mass="9430">MQPPSTFSPTMEPSPEKNIVSSSDPTRVNPHPNYIPEISPPVQPPSEPHRTYGTIDRKQLLKKLNGFDVSDEVSYNDFHLKNR</sequence>
<dbReference type="AlphaFoldDB" id="A0AAV4P7U0"/>
<comment type="caution">
    <text evidence="2">The sequence shown here is derived from an EMBL/GenBank/DDBJ whole genome shotgun (WGS) entry which is preliminary data.</text>
</comment>
<feature type="compositionally biased region" description="Polar residues" evidence="1">
    <location>
        <begin position="1"/>
        <end position="11"/>
    </location>
</feature>
<evidence type="ECO:0000313" key="3">
    <source>
        <dbReference type="Proteomes" id="UP001054945"/>
    </source>
</evidence>
<evidence type="ECO:0000256" key="1">
    <source>
        <dbReference type="SAM" id="MobiDB-lite"/>
    </source>
</evidence>
<gene>
    <name evidence="2" type="ORF">CEXT_93831</name>
</gene>
<evidence type="ECO:0000313" key="2">
    <source>
        <dbReference type="EMBL" id="GIX91766.1"/>
    </source>
</evidence>